<accession>A0A3R8M296</accession>
<evidence type="ECO:0000313" key="2">
    <source>
        <dbReference type="Proteomes" id="UP000274920"/>
    </source>
</evidence>
<dbReference type="InterPro" id="IPR036390">
    <property type="entry name" value="WH_DNA-bd_sf"/>
</dbReference>
<sequence>MGEKAYSDLYQIVRIVEEKKGRADLQEIGLLLNSQMRLRIVPKGERIFYMEDGKSLVYFVIRGSYINYRISRNGKMNNLGRSTAPVWSGVDRAVNASNINFTENKTLEECIVLEIKTAYFLEAVEHDGRFGLYMIKNTIDKMTDISEKSDRLLFYDANELFAYFIIKFWEDHHDAAGDCTIEMKNANLAEEAGISARSLYRILNAWRKEDLISVKKGNIAVSSGQINRLKERFDF</sequence>
<evidence type="ECO:0000313" key="1">
    <source>
        <dbReference type="EMBL" id="RRK34466.1"/>
    </source>
</evidence>
<dbReference type="EMBL" id="RHJS01000002">
    <property type="protein sequence ID" value="RRK34466.1"/>
    <property type="molecule type" value="Genomic_DNA"/>
</dbReference>
<organism evidence="1 2">
    <name type="scientific">Schaedlerella arabinosiphila</name>
    <dbReference type="NCBI Taxonomy" id="2044587"/>
    <lineage>
        <taxon>Bacteria</taxon>
        <taxon>Bacillati</taxon>
        <taxon>Bacillota</taxon>
        <taxon>Clostridia</taxon>
        <taxon>Lachnospirales</taxon>
        <taxon>Lachnospiraceae</taxon>
        <taxon>Schaedlerella</taxon>
    </lineage>
</organism>
<name>A0A3R8M296_9FIRM</name>
<dbReference type="InterPro" id="IPR014710">
    <property type="entry name" value="RmlC-like_jellyroll"/>
</dbReference>
<protein>
    <submittedName>
        <fullName evidence="1">Crp/Fnr family transcriptional regulator</fullName>
    </submittedName>
</protein>
<keyword evidence="2" id="KW-1185">Reference proteome</keyword>
<dbReference type="SUPFAM" id="SSF46785">
    <property type="entry name" value="Winged helix' DNA-binding domain"/>
    <property type="match status" value="1"/>
</dbReference>
<dbReference type="Proteomes" id="UP000274920">
    <property type="component" value="Unassembled WGS sequence"/>
</dbReference>
<dbReference type="AlphaFoldDB" id="A0A3R8M296"/>
<dbReference type="SUPFAM" id="SSF51206">
    <property type="entry name" value="cAMP-binding domain-like"/>
    <property type="match status" value="1"/>
</dbReference>
<proteinExistence type="predicted"/>
<comment type="caution">
    <text evidence="1">The sequence shown here is derived from an EMBL/GenBank/DDBJ whole genome shotgun (WGS) entry which is preliminary data.</text>
</comment>
<gene>
    <name evidence="1" type="ORF">EBB54_26370</name>
</gene>
<reference evidence="1" key="1">
    <citation type="submission" date="2018-10" db="EMBL/GenBank/DDBJ databases">
        <title>Schaedlerella arabinophila gen. nov. sp. nov., isolated from the mouse intestinal tract and comparative analysis with the genome of the closely related altered Schaedler flora strain ASF502.</title>
        <authorList>
            <person name="Miyake S."/>
            <person name="Soh M."/>
            <person name="Seedorf H."/>
        </authorList>
    </citation>
    <scope>NUCLEOTIDE SEQUENCE [LARGE SCALE GENOMIC DNA]</scope>
    <source>
        <strain evidence="1">DSM 106076</strain>
    </source>
</reference>
<dbReference type="InterPro" id="IPR018490">
    <property type="entry name" value="cNMP-bd_dom_sf"/>
</dbReference>
<dbReference type="Gene3D" id="2.60.120.10">
    <property type="entry name" value="Jelly Rolls"/>
    <property type="match status" value="1"/>
</dbReference>